<organism evidence="1">
    <name type="scientific">uncultured marine group II/III euryarchaeote KM3_84_G11</name>
    <dbReference type="NCBI Taxonomy" id="1456524"/>
    <lineage>
        <taxon>Archaea</taxon>
        <taxon>Methanobacteriati</taxon>
        <taxon>Methanobacteriota</taxon>
        <taxon>environmental samples</taxon>
    </lineage>
</organism>
<accession>A0A075HWI7</accession>
<reference evidence="1" key="1">
    <citation type="journal article" date="2014" name="Genome Biol. Evol.">
        <title>Pangenome evidence for extensive interdomain horizontal transfer affecting lineage core and shell genes in uncultured planktonic thaumarchaeota and euryarchaeota.</title>
        <authorList>
            <person name="Deschamps P."/>
            <person name="Zivanovic Y."/>
            <person name="Moreira D."/>
            <person name="Rodriguez-Valera F."/>
            <person name="Lopez-Garcia P."/>
        </authorList>
    </citation>
    <scope>NUCLEOTIDE SEQUENCE</scope>
</reference>
<dbReference type="InterPro" id="IPR029063">
    <property type="entry name" value="SAM-dependent_MTases_sf"/>
</dbReference>
<dbReference type="Gene3D" id="3.40.50.150">
    <property type="entry name" value="Vaccinia Virus protein VP39"/>
    <property type="match status" value="1"/>
</dbReference>
<proteinExistence type="predicted"/>
<evidence type="ECO:0000313" key="1">
    <source>
        <dbReference type="EMBL" id="AIF18907.1"/>
    </source>
</evidence>
<dbReference type="EMBL" id="KF901123">
    <property type="protein sequence ID" value="AIF18907.1"/>
    <property type="molecule type" value="Genomic_DNA"/>
</dbReference>
<protein>
    <submittedName>
        <fullName evidence="1">Uncharacterized protein</fullName>
    </submittedName>
</protein>
<name>A0A075HWI7_9EURY</name>
<dbReference type="AlphaFoldDB" id="A0A075HWI7"/>
<sequence>MDNSNSRPLIRCVMSTHTVLPISPDILGFAEVIAPQGEIDGKPKSGEPHLYQTDRMKRLSTPWSVCLTRAEQLADCRLGKGILLDPACGSGSQLFAYCSELERAGLGIELDADSAVLSAANGQIVAEGGNSEWTSDSFVLVGDGTDATAALAEIGLSDRAVAVMHVDPARPLDTQNHSLDEMEPPISTLLNKWAEHFVVGSRGPAIIIDLSPRLLDTQQKEIEELLLSHWPDSPITWEWVSTGRGRIDRLTIWFGAAAEPATPARMLRLLSDGSVVSFAGRATEAKRSSSVIPATGEWLTIVDSALLASGLQAQWLREALPAESTRHWVRISGRRPMLLSSEPLHMEKSIVSAFVSSTGQVISRLKVEPTVENISPILVSANFAYLSRLTLRCKMEPSAQPKLQGKLDHGLKDYPRGKPGFLADVETDGGYAWFICKEP</sequence>